<name>A0A2G8SM38_9APHY</name>
<dbReference type="GO" id="GO:0004672">
    <property type="term" value="F:protein kinase activity"/>
    <property type="evidence" value="ECO:0007669"/>
    <property type="project" value="InterPro"/>
</dbReference>
<dbReference type="PROSITE" id="PS50011">
    <property type="entry name" value="PROTEIN_KINASE_DOM"/>
    <property type="match status" value="1"/>
</dbReference>
<dbReference type="InterPro" id="IPR011009">
    <property type="entry name" value="Kinase-like_dom_sf"/>
</dbReference>
<keyword evidence="3" id="KW-1185">Reference proteome</keyword>
<sequence length="264" mass="29145">MKVLEGPRPAESLAVPAWLADDLELRRRGITLVECLRPPTVFCTSWFATPQHVVKIVEPDANLKLDIDEAAICEFLQRPGARESPDTNHTIPCDVVHAEKTVLVMPYLPSMKAPPTLDPRWLESFLDLAYQLLEGIDYLHRNRIAHMDICPGNLLAATPREADLDDRLAAGTVYIIDFDRALRLAHAPGTQGPILLPSAQFAPPPGVTHLDPYAWDVHCAGRVLETFLAGKARTDEAAAAAAPWVAERLVLWLKGDERLGGFRS</sequence>
<proteinExistence type="predicted"/>
<dbReference type="GO" id="GO:0005524">
    <property type="term" value="F:ATP binding"/>
    <property type="evidence" value="ECO:0007669"/>
    <property type="project" value="InterPro"/>
</dbReference>
<feature type="domain" description="Protein kinase" evidence="1">
    <location>
        <begin position="1"/>
        <end position="264"/>
    </location>
</feature>
<dbReference type="InterPro" id="IPR000719">
    <property type="entry name" value="Prot_kinase_dom"/>
</dbReference>
<evidence type="ECO:0000313" key="2">
    <source>
        <dbReference type="EMBL" id="PIL34811.1"/>
    </source>
</evidence>
<dbReference type="Proteomes" id="UP000230002">
    <property type="component" value="Unassembled WGS sequence"/>
</dbReference>
<gene>
    <name evidence="2" type="ORF">GSI_02598</name>
</gene>
<dbReference type="Gene3D" id="1.10.510.10">
    <property type="entry name" value="Transferase(Phosphotransferase) domain 1"/>
    <property type="match status" value="1"/>
</dbReference>
<reference evidence="2 3" key="1">
    <citation type="journal article" date="2015" name="Sci. Rep.">
        <title>Chromosome-level genome map provides insights into diverse defense mechanisms in the medicinal fungus Ganoderma sinense.</title>
        <authorList>
            <person name="Zhu Y."/>
            <person name="Xu J."/>
            <person name="Sun C."/>
            <person name="Zhou S."/>
            <person name="Xu H."/>
            <person name="Nelson D.R."/>
            <person name="Qian J."/>
            <person name="Song J."/>
            <person name="Luo H."/>
            <person name="Xiang L."/>
            <person name="Li Y."/>
            <person name="Xu Z."/>
            <person name="Ji A."/>
            <person name="Wang L."/>
            <person name="Lu S."/>
            <person name="Hayward A."/>
            <person name="Sun W."/>
            <person name="Li X."/>
            <person name="Schwartz D.C."/>
            <person name="Wang Y."/>
            <person name="Chen S."/>
        </authorList>
    </citation>
    <scope>NUCLEOTIDE SEQUENCE [LARGE SCALE GENOMIC DNA]</scope>
    <source>
        <strain evidence="2 3">ZZ0214-1</strain>
    </source>
</reference>
<evidence type="ECO:0000259" key="1">
    <source>
        <dbReference type="PROSITE" id="PS50011"/>
    </source>
</evidence>
<dbReference type="OrthoDB" id="2793880at2759"/>
<accession>A0A2G8SM38</accession>
<dbReference type="EMBL" id="AYKW01000004">
    <property type="protein sequence ID" value="PIL34811.1"/>
    <property type="molecule type" value="Genomic_DNA"/>
</dbReference>
<organism evidence="2 3">
    <name type="scientific">Ganoderma sinense ZZ0214-1</name>
    <dbReference type="NCBI Taxonomy" id="1077348"/>
    <lineage>
        <taxon>Eukaryota</taxon>
        <taxon>Fungi</taxon>
        <taxon>Dikarya</taxon>
        <taxon>Basidiomycota</taxon>
        <taxon>Agaricomycotina</taxon>
        <taxon>Agaricomycetes</taxon>
        <taxon>Polyporales</taxon>
        <taxon>Polyporaceae</taxon>
        <taxon>Ganoderma</taxon>
    </lineage>
</organism>
<protein>
    <recommendedName>
        <fullName evidence="1">Protein kinase domain-containing protein</fullName>
    </recommendedName>
</protein>
<evidence type="ECO:0000313" key="3">
    <source>
        <dbReference type="Proteomes" id="UP000230002"/>
    </source>
</evidence>
<dbReference type="SUPFAM" id="SSF56112">
    <property type="entry name" value="Protein kinase-like (PK-like)"/>
    <property type="match status" value="1"/>
</dbReference>
<dbReference type="AlphaFoldDB" id="A0A2G8SM38"/>
<comment type="caution">
    <text evidence="2">The sequence shown here is derived from an EMBL/GenBank/DDBJ whole genome shotgun (WGS) entry which is preliminary data.</text>
</comment>